<proteinExistence type="predicted"/>
<feature type="transmembrane region" description="Helical" evidence="1">
    <location>
        <begin position="49"/>
        <end position="70"/>
    </location>
</feature>
<protein>
    <submittedName>
        <fullName evidence="2">Uncharacterized protein</fullName>
    </submittedName>
</protein>
<reference evidence="2 3" key="1">
    <citation type="journal article" date="2011" name="J. Bacteriol.">
        <title>Complete genome sequence of the cellulose-degrading bacterium Cellulosilyticum lentocellum.</title>
        <authorList>
            <consortium name="US DOE Joint Genome Institute"/>
            <person name="Miller D.A."/>
            <person name="Suen G."/>
            <person name="Bruce D."/>
            <person name="Copeland A."/>
            <person name="Cheng J.F."/>
            <person name="Detter C."/>
            <person name="Goodwin L.A."/>
            <person name="Han C.S."/>
            <person name="Hauser L.J."/>
            <person name="Land M.L."/>
            <person name="Lapidus A."/>
            <person name="Lucas S."/>
            <person name="Meincke L."/>
            <person name="Pitluck S."/>
            <person name="Tapia R."/>
            <person name="Teshima H."/>
            <person name="Woyke T."/>
            <person name="Fox B.G."/>
            <person name="Angert E.R."/>
            <person name="Currie C.R."/>
        </authorList>
    </citation>
    <scope>NUCLEOTIDE SEQUENCE [LARGE SCALE GENOMIC DNA]</scope>
    <source>
        <strain evidence="3">ATCC 49066 / DSM 5427 / NCIMB 11756 / RHM5</strain>
    </source>
</reference>
<organism evidence="2 3">
    <name type="scientific">Cellulosilyticum lentocellum (strain ATCC 49066 / DSM 5427 / NCIMB 11756 / RHM5)</name>
    <name type="common">Clostridium lentocellum</name>
    <dbReference type="NCBI Taxonomy" id="642492"/>
    <lineage>
        <taxon>Bacteria</taxon>
        <taxon>Bacillati</taxon>
        <taxon>Bacillota</taxon>
        <taxon>Clostridia</taxon>
        <taxon>Lachnospirales</taxon>
        <taxon>Cellulosilyticaceae</taxon>
        <taxon>Cellulosilyticum</taxon>
    </lineage>
</organism>
<sequence length="75" mass="8223">MSGGRRIGVLINVIKNLILFVLFCVGYYMSVNLVVLLITVFSNKINSGSWVIGMILGMIAAPILSILTVIKLNKR</sequence>
<dbReference type="Proteomes" id="UP000008467">
    <property type="component" value="Chromosome"/>
</dbReference>
<keyword evidence="1" id="KW-0472">Membrane</keyword>
<dbReference type="AlphaFoldDB" id="F2JM45"/>
<evidence type="ECO:0000256" key="1">
    <source>
        <dbReference type="SAM" id="Phobius"/>
    </source>
</evidence>
<name>F2JM45_CELLD</name>
<evidence type="ECO:0000313" key="3">
    <source>
        <dbReference type="Proteomes" id="UP000008467"/>
    </source>
</evidence>
<evidence type="ECO:0000313" key="2">
    <source>
        <dbReference type="EMBL" id="ADZ85825.1"/>
    </source>
</evidence>
<dbReference type="KEGG" id="cle:Clole_4153"/>
<accession>F2JM45</accession>
<dbReference type="HOGENOM" id="CLU_2664389_0_0_9"/>
<keyword evidence="1" id="KW-1133">Transmembrane helix</keyword>
<dbReference type="STRING" id="642492.Clole_4153"/>
<feature type="transmembrane region" description="Helical" evidence="1">
    <location>
        <begin position="7"/>
        <end position="29"/>
    </location>
</feature>
<keyword evidence="3" id="KW-1185">Reference proteome</keyword>
<dbReference type="EMBL" id="CP002582">
    <property type="protein sequence ID" value="ADZ85825.1"/>
    <property type="molecule type" value="Genomic_DNA"/>
</dbReference>
<dbReference type="RefSeq" id="WP_013659096.1">
    <property type="nucleotide sequence ID" value="NC_015275.1"/>
</dbReference>
<keyword evidence="1" id="KW-0812">Transmembrane</keyword>
<gene>
    <name evidence="2" type="ordered locus">Clole_4153</name>
</gene>